<dbReference type="AlphaFoldDB" id="A0A0J9X6V6"/>
<reference evidence="4 6" key="1">
    <citation type="submission" date="2014-03" db="EMBL/GenBank/DDBJ databases">
        <authorList>
            <person name="Casaregola S."/>
        </authorList>
    </citation>
    <scope>NUCLEOTIDE SEQUENCE [LARGE SCALE GENOMIC DNA]</scope>
    <source>
        <strain evidence="4 6">CLIB 918</strain>
    </source>
</reference>
<evidence type="ECO:0000313" key="4">
    <source>
        <dbReference type="EMBL" id="CDO52950.1"/>
    </source>
</evidence>
<dbReference type="Gene3D" id="1.10.1510.10">
    <property type="entry name" value="Uncharacterised protein YqeY/AIM41 PF09424, N-terminal domain"/>
    <property type="match status" value="1"/>
</dbReference>
<dbReference type="EMBL" id="QQZK01000006">
    <property type="protein sequence ID" value="KAF5104566.1"/>
    <property type="molecule type" value="Genomic_DNA"/>
</dbReference>
<name>A0A0J9X6V6_GEOCN</name>
<dbReference type="PANTHER" id="PTHR28055:SF1">
    <property type="entry name" value="ALTERED INHERITANCE OF MITOCHONDRIA PROTEIN 41, MITOCHONDRIAL"/>
    <property type="match status" value="1"/>
</dbReference>
<dbReference type="SUPFAM" id="SSF89095">
    <property type="entry name" value="GatB/YqeY motif"/>
    <property type="match status" value="1"/>
</dbReference>
<dbReference type="InterPro" id="IPR042184">
    <property type="entry name" value="YqeY/Aim41_N"/>
</dbReference>
<organism evidence="4 6">
    <name type="scientific">Geotrichum candidum</name>
    <name type="common">Oospora lactis</name>
    <name type="synonym">Dipodascus geotrichum</name>
    <dbReference type="NCBI Taxonomy" id="1173061"/>
    <lineage>
        <taxon>Eukaryota</taxon>
        <taxon>Fungi</taxon>
        <taxon>Dikarya</taxon>
        <taxon>Ascomycota</taxon>
        <taxon>Saccharomycotina</taxon>
        <taxon>Dipodascomycetes</taxon>
        <taxon>Dipodascales</taxon>
        <taxon>Dipodascaceae</taxon>
        <taxon>Geotrichum</taxon>
    </lineage>
</organism>
<dbReference type="InterPro" id="IPR003789">
    <property type="entry name" value="Asn/Gln_tRNA_amidoTrase-B-like"/>
</dbReference>
<sequence>MLNSAFRTSAFRAVSRQSFRYYSAAADGNPPVMTQIRDGLKAAMKAGNNVEKLVLRNIISEVKNRNINEPGSVGTNLKFVGMVRSLIATREKSIEEYQAANRSDLVDKEAAEIEILKKYAGLVPVASDAEIDAKVQAIVDSLPEADRKSINKIMSKIPWKEVESSWNSTRNSIGSSVKRVVGVRSFSTSARASNHSNPLVGN</sequence>
<dbReference type="STRING" id="1173061.A0A0J9X6V6"/>
<dbReference type="Pfam" id="PF09424">
    <property type="entry name" value="YqeY"/>
    <property type="match status" value="1"/>
</dbReference>
<evidence type="ECO:0000313" key="6">
    <source>
        <dbReference type="Proteomes" id="UP000242525"/>
    </source>
</evidence>
<dbReference type="GO" id="GO:0005739">
    <property type="term" value="C:mitochondrion"/>
    <property type="evidence" value="ECO:0007669"/>
    <property type="project" value="UniProtKB-SubCell"/>
</dbReference>
<dbReference type="PANTHER" id="PTHR28055">
    <property type="entry name" value="ALTERED INHERITANCE OF MITOCHONDRIA PROTEIN 41, MITOCHONDRIAL"/>
    <property type="match status" value="1"/>
</dbReference>
<protein>
    <recommendedName>
        <fullName evidence="3">Altered inheritance of mitochondria protein 41</fullName>
    </recommendedName>
</protein>
<accession>A0A0J9X6V6</accession>
<keyword evidence="2 3" id="KW-0496">Mitochondrion</keyword>
<proteinExistence type="inferred from homology"/>
<dbReference type="InterPro" id="IPR019004">
    <property type="entry name" value="YqeY/Aim41"/>
</dbReference>
<dbReference type="Proteomes" id="UP000242525">
    <property type="component" value="Unassembled WGS sequence"/>
</dbReference>
<comment type="subcellular location">
    <subcellularLocation>
        <location evidence="3">Mitochondrion</location>
    </subcellularLocation>
</comment>
<reference evidence="5" key="3">
    <citation type="submission" date="2020-01" db="EMBL/GenBank/DDBJ databases">
        <authorList>
            <person name="Perkins V."/>
            <person name="Lessard M.-H."/>
            <person name="Dugat-Bony E."/>
            <person name="Frenette M."/>
            <person name="Labrie S."/>
        </authorList>
    </citation>
    <scope>NUCLEOTIDE SEQUENCE</scope>
    <source>
        <strain evidence="5">LMA-70</strain>
    </source>
</reference>
<dbReference type="OrthoDB" id="538640at2759"/>
<dbReference type="EMBL" id="CCBN010000004">
    <property type="protein sequence ID" value="CDO52950.1"/>
    <property type="molecule type" value="Genomic_DNA"/>
</dbReference>
<evidence type="ECO:0000256" key="1">
    <source>
        <dbReference type="ARBA" id="ARBA00007538"/>
    </source>
</evidence>
<dbReference type="Proteomes" id="UP000750522">
    <property type="component" value="Unassembled WGS sequence"/>
</dbReference>
<comment type="similarity">
    <text evidence="1 3">Belongs to the AIM41 family.</text>
</comment>
<evidence type="ECO:0000256" key="2">
    <source>
        <dbReference type="ARBA" id="ARBA00023128"/>
    </source>
</evidence>
<evidence type="ECO:0000313" key="5">
    <source>
        <dbReference type="EMBL" id="KAF5104566.1"/>
    </source>
</evidence>
<keyword evidence="6" id="KW-1185">Reference proteome</keyword>
<dbReference type="GO" id="GO:0016884">
    <property type="term" value="F:carbon-nitrogen ligase activity, with glutamine as amido-N-donor"/>
    <property type="evidence" value="ECO:0007669"/>
    <property type="project" value="UniProtKB-UniRule"/>
</dbReference>
<evidence type="ECO:0000256" key="3">
    <source>
        <dbReference type="RuleBase" id="RU365099"/>
    </source>
</evidence>
<comment type="caution">
    <text evidence="4">The sequence shown here is derived from an EMBL/GenBank/DDBJ whole genome shotgun (WGS) entry which is preliminary data.</text>
</comment>
<gene>
    <name evidence="3" type="primary">AIM41</name>
    <name evidence="4" type="ORF">BN980_GECA04s01984g</name>
    <name evidence="5" type="ORF">DV451_000479</name>
</gene>
<reference evidence="5" key="2">
    <citation type="journal article" date="2020" name="Front. Microbiol.">
        <title>Phenotypic and Genetic Characterization of the Cheese Ripening Yeast Geotrichum candidum.</title>
        <authorList>
            <person name="Perkins V."/>
            <person name="Vignola S."/>
            <person name="Lessard M.H."/>
            <person name="Plante P.L."/>
            <person name="Corbeil J."/>
            <person name="Dugat-Bony E."/>
            <person name="Frenette M."/>
            <person name="Labrie S."/>
        </authorList>
    </citation>
    <scope>NUCLEOTIDE SEQUENCE</scope>
    <source>
        <strain evidence="5">LMA-70</strain>
    </source>
</reference>